<feature type="coiled-coil region" evidence="3">
    <location>
        <begin position="672"/>
        <end position="706"/>
    </location>
</feature>
<dbReference type="PANTHER" id="PTHR37534:SF7">
    <property type="entry name" value="TRANSCRIPTIONAL ACTIVATOR PROTEIN UGA3"/>
    <property type="match status" value="1"/>
</dbReference>
<keyword evidence="7" id="KW-1185">Reference proteome</keyword>
<comment type="subcellular location">
    <subcellularLocation>
        <location evidence="1">Nucleus</location>
    </subcellularLocation>
</comment>
<dbReference type="CDD" id="cd00067">
    <property type="entry name" value="GAL4"/>
    <property type="match status" value="1"/>
</dbReference>
<dbReference type="GO" id="GO:0000981">
    <property type="term" value="F:DNA-binding transcription factor activity, RNA polymerase II-specific"/>
    <property type="evidence" value="ECO:0007669"/>
    <property type="project" value="InterPro"/>
</dbReference>
<feature type="compositionally biased region" description="Acidic residues" evidence="4">
    <location>
        <begin position="623"/>
        <end position="634"/>
    </location>
</feature>
<feature type="compositionally biased region" description="Basic and acidic residues" evidence="4">
    <location>
        <begin position="98"/>
        <end position="109"/>
    </location>
</feature>
<dbReference type="PANTHER" id="PTHR37534">
    <property type="entry name" value="TRANSCRIPTIONAL ACTIVATOR PROTEIN UGA3"/>
    <property type="match status" value="1"/>
</dbReference>
<dbReference type="PROSITE" id="PS00463">
    <property type="entry name" value="ZN2_CY6_FUNGAL_1"/>
    <property type="match status" value="1"/>
</dbReference>
<dbReference type="GO" id="GO:0008270">
    <property type="term" value="F:zinc ion binding"/>
    <property type="evidence" value="ECO:0007669"/>
    <property type="project" value="InterPro"/>
</dbReference>
<evidence type="ECO:0000256" key="4">
    <source>
        <dbReference type="SAM" id="MobiDB-lite"/>
    </source>
</evidence>
<dbReference type="InterPro" id="IPR001138">
    <property type="entry name" value="Zn2Cys6_DnaBD"/>
</dbReference>
<dbReference type="SUPFAM" id="SSF57701">
    <property type="entry name" value="Zn2/Cys6 DNA-binding domain"/>
    <property type="match status" value="1"/>
</dbReference>
<feature type="region of interest" description="Disordered" evidence="4">
    <location>
        <begin position="1"/>
        <end position="58"/>
    </location>
</feature>
<dbReference type="Pfam" id="PF11951">
    <property type="entry name" value="Fungal_trans_2"/>
    <property type="match status" value="1"/>
</dbReference>
<gene>
    <name evidence="6" type="ORF">Rhopal_005338-T1</name>
</gene>
<dbReference type="PROSITE" id="PS50048">
    <property type="entry name" value="ZN2_CY6_FUNGAL_2"/>
    <property type="match status" value="1"/>
</dbReference>
<proteinExistence type="predicted"/>
<evidence type="ECO:0000256" key="3">
    <source>
        <dbReference type="SAM" id="Coils"/>
    </source>
</evidence>
<protein>
    <recommendedName>
        <fullName evidence="5">Zn(2)-C6 fungal-type domain-containing protein</fullName>
    </recommendedName>
</protein>
<name>A0AAV5GQ61_9BASI</name>
<evidence type="ECO:0000256" key="1">
    <source>
        <dbReference type="ARBA" id="ARBA00004123"/>
    </source>
</evidence>
<feature type="region of interest" description="Disordered" evidence="4">
    <location>
        <begin position="323"/>
        <end position="347"/>
    </location>
</feature>
<dbReference type="SMART" id="SM00066">
    <property type="entry name" value="GAL4"/>
    <property type="match status" value="1"/>
</dbReference>
<feature type="compositionally biased region" description="Basic and acidic residues" evidence="4">
    <location>
        <begin position="598"/>
        <end position="615"/>
    </location>
</feature>
<dbReference type="GO" id="GO:0000976">
    <property type="term" value="F:transcription cis-regulatory region binding"/>
    <property type="evidence" value="ECO:0007669"/>
    <property type="project" value="TreeGrafter"/>
</dbReference>
<dbReference type="GO" id="GO:0005634">
    <property type="term" value="C:nucleus"/>
    <property type="evidence" value="ECO:0007669"/>
    <property type="project" value="UniProtKB-SubCell"/>
</dbReference>
<dbReference type="Proteomes" id="UP001342314">
    <property type="component" value="Unassembled WGS sequence"/>
</dbReference>
<sequence>MESIEVDSEPIAGPSQSYSAGGLASSRSPPGVPAGDEGDGAGKTKHRRTRNGCLPCRKRKKRCDEQKPTCGACARLLIECGWEDKMQAALERRRKRLERMQQRGKERIQGEASGAHGGLPGPSPGYEPDAGPWMPHGPDAGAAASLWPTSAAGGAADGFIPYNPAQPGFLPSPGAIAASAPLQTSVPPAQSPWVPFLGSFAPTAYPAAAGSDPLAWSITSLASGAPTLDQLANFPPSLPESFAGNPLFLDATAPSFDVQAQTESSPPFDLFALLRSPSPVHPFASSANAFDPLHLPFTLGECGSGPLFEQSPQLAISAPPEQALAAPAPPSPSQLRPRGSPSTADQPLPIAVSQAASVLASSDWAFTQMYLLTHYTNSLARLVSITSSTSSSSSPRSSSSRRNASPAGAAPHDASTRASANLFLSLVPLAQHHPFLLHAICSWSAANLAAASSSSAPPSTSHASAAPAANPVMATLSDQLGHLADAGLHAALPALQEHAAQRTSGTAASPPPSNWEAMLAARLMQTQAAICRGSVERWRVRMREAAHVVALVGGVAQCRSPLARQLVKNLLYHDVLSSSATRDGLLVDYSALSKGRVGRGDVPRRAPSDVEREGRGGAGDVAREEEDDGEDDDEEEEALDTLMGAAEHVFLIIGRITNLFKDKRQAVKRGGGAIAEDELAALLAKVEEIKADLEREKQRMDAYLIERPDLEAHSYFHATFRLAALLYTEMLLEQSPRSYPVLVLVRKMLSLTEAIVSESLPGLCSMHWPLFVMHLNSTPLVSPHAAISDRERSTRLFDAHMREFTFENTKRSRALIDEAWKRSLDGRAYVDTDEILEEWGWAALSFA</sequence>
<dbReference type="Pfam" id="PF00172">
    <property type="entry name" value="Zn_clus"/>
    <property type="match status" value="1"/>
</dbReference>
<dbReference type="AlphaFoldDB" id="A0AAV5GQ61"/>
<dbReference type="GO" id="GO:0045944">
    <property type="term" value="P:positive regulation of transcription by RNA polymerase II"/>
    <property type="evidence" value="ECO:0007669"/>
    <property type="project" value="TreeGrafter"/>
</dbReference>
<feature type="region of interest" description="Disordered" evidence="4">
    <location>
        <begin position="387"/>
        <end position="413"/>
    </location>
</feature>
<feature type="region of interest" description="Disordered" evidence="4">
    <location>
        <begin position="97"/>
        <end position="131"/>
    </location>
</feature>
<organism evidence="6 7">
    <name type="scientific">Rhodotorula paludigena</name>
    <dbReference type="NCBI Taxonomy" id="86838"/>
    <lineage>
        <taxon>Eukaryota</taxon>
        <taxon>Fungi</taxon>
        <taxon>Dikarya</taxon>
        <taxon>Basidiomycota</taxon>
        <taxon>Pucciniomycotina</taxon>
        <taxon>Microbotryomycetes</taxon>
        <taxon>Sporidiobolales</taxon>
        <taxon>Sporidiobolaceae</taxon>
        <taxon>Rhodotorula</taxon>
    </lineage>
</organism>
<evidence type="ECO:0000313" key="6">
    <source>
        <dbReference type="EMBL" id="GJN92308.1"/>
    </source>
</evidence>
<accession>A0AAV5GQ61</accession>
<feature type="compositionally biased region" description="Basic residues" evidence="4">
    <location>
        <begin position="43"/>
        <end position="58"/>
    </location>
</feature>
<comment type="caution">
    <text evidence="6">The sequence shown here is derived from an EMBL/GenBank/DDBJ whole genome shotgun (WGS) entry which is preliminary data.</text>
</comment>
<keyword evidence="3" id="KW-0175">Coiled coil</keyword>
<dbReference type="Gene3D" id="4.10.240.10">
    <property type="entry name" value="Zn(2)-C6 fungal-type DNA-binding domain"/>
    <property type="match status" value="1"/>
</dbReference>
<evidence type="ECO:0000256" key="2">
    <source>
        <dbReference type="ARBA" id="ARBA00023242"/>
    </source>
</evidence>
<dbReference type="InterPro" id="IPR036864">
    <property type="entry name" value="Zn2-C6_fun-type_DNA-bd_sf"/>
</dbReference>
<feature type="compositionally biased region" description="Low complexity" evidence="4">
    <location>
        <begin position="387"/>
        <end position="411"/>
    </location>
</feature>
<evidence type="ECO:0000313" key="7">
    <source>
        <dbReference type="Proteomes" id="UP001342314"/>
    </source>
</evidence>
<reference evidence="6 7" key="1">
    <citation type="submission" date="2021-12" db="EMBL/GenBank/DDBJ databases">
        <title>High titer production of polyol ester of fatty acids by Rhodotorula paludigena BS15 towards product separation-free biomass refinery.</title>
        <authorList>
            <person name="Mano J."/>
            <person name="Ono H."/>
            <person name="Tanaka T."/>
            <person name="Naito K."/>
            <person name="Sushida H."/>
            <person name="Ike M."/>
            <person name="Tokuyasu K."/>
            <person name="Kitaoka M."/>
        </authorList>
    </citation>
    <scope>NUCLEOTIDE SEQUENCE [LARGE SCALE GENOMIC DNA]</scope>
    <source>
        <strain evidence="6 7">BS15</strain>
    </source>
</reference>
<keyword evidence="2" id="KW-0539">Nucleus</keyword>
<evidence type="ECO:0000259" key="5">
    <source>
        <dbReference type="PROSITE" id="PS50048"/>
    </source>
</evidence>
<feature type="region of interest" description="Disordered" evidence="4">
    <location>
        <begin position="595"/>
        <end position="634"/>
    </location>
</feature>
<dbReference type="EMBL" id="BQKY01000011">
    <property type="protein sequence ID" value="GJN92308.1"/>
    <property type="molecule type" value="Genomic_DNA"/>
</dbReference>
<dbReference type="InterPro" id="IPR021858">
    <property type="entry name" value="Fun_TF"/>
</dbReference>
<feature type="domain" description="Zn(2)-C6 fungal-type" evidence="5">
    <location>
        <begin position="52"/>
        <end position="82"/>
    </location>
</feature>